<protein>
    <submittedName>
        <fullName evidence="6">MFS transporter</fullName>
    </submittedName>
</protein>
<feature type="transmembrane region" description="Helical" evidence="4">
    <location>
        <begin position="84"/>
        <end position="101"/>
    </location>
</feature>
<evidence type="ECO:0000259" key="5">
    <source>
        <dbReference type="PROSITE" id="PS50850"/>
    </source>
</evidence>
<dbReference type="SUPFAM" id="SSF103473">
    <property type="entry name" value="MFS general substrate transporter"/>
    <property type="match status" value="1"/>
</dbReference>
<dbReference type="PANTHER" id="PTHR23523">
    <property type="match status" value="1"/>
</dbReference>
<dbReference type="Gene3D" id="1.20.1250.20">
    <property type="entry name" value="MFS general substrate transporter like domains"/>
    <property type="match status" value="2"/>
</dbReference>
<feature type="transmembrane region" description="Helical" evidence="4">
    <location>
        <begin position="141"/>
        <end position="162"/>
    </location>
</feature>
<keyword evidence="2 4" id="KW-1133">Transmembrane helix</keyword>
<dbReference type="PROSITE" id="PS50850">
    <property type="entry name" value="MFS"/>
    <property type="match status" value="1"/>
</dbReference>
<feature type="transmembrane region" description="Helical" evidence="4">
    <location>
        <begin position="53"/>
        <end position="72"/>
    </location>
</feature>
<proteinExistence type="predicted"/>
<evidence type="ECO:0000256" key="4">
    <source>
        <dbReference type="SAM" id="Phobius"/>
    </source>
</evidence>
<dbReference type="EMBL" id="JAUFQU010000001">
    <property type="protein sequence ID" value="MDN3706768.1"/>
    <property type="molecule type" value="Genomic_DNA"/>
</dbReference>
<keyword evidence="1 4" id="KW-0812">Transmembrane</keyword>
<evidence type="ECO:0000256" key="3">
    <source>
        <dbReference type="ARBA" id="ARBA00023136"/>
    </source>
</evidence>
<organism evidence="6 7">
    <name type="scientific">Paenimyroides ceti</name>
    <dbReference type="NCBI Taxonomy" id="395087"/>
    <lineage>
        <taxon>Bacteria</taxon>
        <taxon>Pseudomonadati</taxon>
        <taxon>Bacteroidota</taxon>
        <taxon>Flavobacteriia</taxon>
        <taxon>Flavobacteriales</taxon>
        <taxon>Flavobacteriaceae</taxon>
        <taxon>Paenimyroides</taxon>
    </lineage>
</organism>
<dbReference type="Proteomes" id="UP001242368">
    <property type="component" value="Unassembled WGS sequence"/>
</dbReference>
<reference evidence="7" key="1">
    <citation type="journal article" date="2019" name="Int. J. Syst. Evol. Microbiol.">
        <title>The Global Catalogue of Microorganisms (GCM) 10K type strain sequencing project: providing services to taxonomists for standard genome sequencing and annotation.</title>
        <authorList>
            <consortium name="The Broad Institute Genomics Platform"/>
            <consortium name="The Broad Institute Genome Sequencing Center for Infectious Disease"/>
            <person name="Wu L."/>
            <person name="Ma J."/>
        </authorList>
    </citation>
    <scope>NUCLEOTIDE SEQUENCE [LARGE SCALE GENOMIC DNA]</scope>
    <source>
        <strain evidence="7">CECT 7184</strain>
    </source>
</reference>
<dbReference type="InterPro" id="IPR036259">
    <property type="entry name" value="MFS_trans_sf"/>
</dbReference>
<feature type="transmembrane region" description="Helical" evidence="4">
    <location>
        <begin position="174"/>
        <end position="191"/>
    </location>
</feature>
<name>A0ABT8CQH8_9FLAO</name>
<evidence type="ECO:0000313" key="6">
    <source>
        <dbReference type="EMBL" id="MDN3706768.1"/>
    </source>
</evidence>
<sequence length="401" mass="44034">MNDTIDQPTKKTFQAFVPVLAIVLIAGNLRSPITAVGPVLGEVSKALSLTNLQASLLISIPLFVFAFLSVVVSRLCEKYRIKPIVFFALFILMVGLCLRITGTVYFLFLGSFLIGLGICVGNVIMPGYIKNVFPDKIGVMTGLYSVSMNLMAALASGFSVVIGKYTGYGWKGSMGVWIILSFLALCIWLFEKSAKKRTTVKKSAQPSSKNSLFRSSQAWNISLFMGIQSLVYYCVISWIPAVLLDYGLPKESGGWVLSVMQLAMLPVTFFGPIVASRLSNQRPLIVGMTICMVVSIVLLVFFQATYIYLAAVLLGMSSGLAFSLSMLFFSIRTKNSENAIKISGMAQSIGYLLAAFGPPVFGKLHDFDSSWNFSFYFLLLTLVALFYFGWQAAGNKYVENY</sequence>
<feature type="transmembrane region" description="Helical" evidence="4">
    <location>
        <begin position="107"/>
        <end position="129"/>
    </location>
</feature>
<feature type="transmembrane region" description="Helical" evidence="4">
    <location>
        <begin position="284"/>
        <end position="302"/>
    </location>
</feature>
<feature type="transmembrane region" description="Helical" evidence="4">
    <location>
        <begin position="373"/>
        <end position="390"/>
    </location>
</feature>
<dbReference type="CDD" id="cd17339">
    <property type="entry name" value="MFS_NIMT_CynX_like"/>
    <property type="match status" value="1"/>
</dbReference>
<feature type="transmembrane region" description="Helical" evidence="4">
    <location>
        <begin position="255"/>
        <end position="275"/>
    </location>
</feature>
<dbReference type="Pfam" id="PF07690">
    <property type="entry name" value="MFS_1"/>
    <property type="match status" value="1"/>
</dbReference>
<dbReference type="PANTHER" id="PTHR23523:SF2">
    <property type="entry name" value="2-NITROIMIDAZOLE TRANSPORTER"/>
    <property type="match status" value="1"/>
</dbReference>
<feature type="domain" description="Major facilitator superfamily (MFS) profile" evidence="5">
    <location>
        <begin position="16"/>
        <end position="395"/>
    </location>
</feature>
<feature type="transmembrane region" description="Helical" evidence="4">
    <location>
        <begin position="308"/>
        <end position="330"/>
    </location>
</feature>
<keyword evidence="3 4" id="KW-0472">Membrane</keyword>
<evidence type="ECO:0000313" key="7">
    <source>
        <dbReference type="Proteomes" id="UP001242368"/>
    </source>
</evidence>
<dbReference type="InterPro" id="IPR052524">
    <property type="entry name" value="MFS_Cyanate_Porter"/>
</dbReference>
<feature type="transmembrane region" description="Helical" evidence="4">
    <location>
        <begin position="218"/>
        <end position="243"/>
    </location>
</feature>
<dbReference type="RefSeq" id="WP_290362821.1">
    <property type="nucleotide sequence ID" value="NZ_JAUFQU010000001.1"/>
</dbReference>
<evidence type="ECO:0000256" key="2">
    <source>
        <dbReference type="ARBA" id="ARBA00022989"/>
    </source>
</evidence>
<gene>
    <name evidence="6" type="ORF">QW060_06435</name>
</gene>
<evidence type="ECO:0000256" key="1">
    <source>
        <dbReference type="ARBA" id="ARBA00022692"/>
    </source>
</evidence>
<feature type="transmembrane region" description="Helical" evidence="4">
    <location>
        <begin position="12"/>
        <end position="33"/>
    </location>
</feature>
<keyword evidence="7" id="KW-1185">Reference proteome</keyword>
<comment type="caution">
    <text evidence="6">The sequence shown here is derived from an EMBL/GenBank/DDBJ whole genome shotgun (WGS) entry which is preliminary data.</text>
</comment>
<feature type="transmembrane region" description="Helical" evidence="4">
    <location>
        <begin position="342"/>
        <end position="361"/>
    </location>
</feature>
<dbReference type="InterPro" id="IPR011701">
    <property type="entry name" value="MFS"/>
</dbReference>
<accession>A0ABT8CQH8</accession>
<dbReference type="InterPro" id="IPR020846">
    <property type="entry name" value="MFS_dom"/>
</dbReference>